<organism evidence="1 2">
    <name type="scientific">Leptolyngbya cf. ectocarpi LEGE 11479</name>
    <dbReference type="NCBI Taxonomy" id="1828722"/>
    <lineage>
        <taxon>Bacteria</taxon>
        <taxon>Bacillati</taxon>
        <taxon>Cyanobacteriota</taxon>
        <taxon>Cyanophyceae</taxon>
        <taxon>Leptolyngbyales</taxon>
        <taxon>Leptolyngbyaceae</taxon>
        <taxon>Leptolyngbya group</taxon>
        <taxon>Leptolyngbya</taxon>
    </lineage>
</organism>
<dbReference type="NCBIfam" id="TIGR02595">
    <property type="entry name" value="PEP_CTERM"/>
    <property type="match status" value="1"/>
</dbReference>
<sequence length="58" mass="5987">MFPNEPLCIAFSSSIPNSAIGINALSLIPGAASVPEPTTTAALVIMAGVMVGYRRRLV</sequence>
<gene>
    <name evidence="1" type="ORF">IQ260_09590</name>
</gene>
<accession>A0A928X355</accession>
<proteinExistence type="predicted"/>
<name>A0A928X355_LEPEC</name>
<reference evidence="1" key="1">
    <citation type="submission" date="2020-10" db="EMBL/GenBank/DDBJ databases">
        <authorList>
            <person name="Castelo-Branco R."/>
            <person name="Eusebio N."/>
            <person name="Adriana R."/>
            <person name="Vieira A."/>
            <person name="Brugerolle De Fraissinette N."/>
            <person name="Rezende De Castro R."/>
            <person name="Schneider M.P."/>
            <person name="Vasconcelos V."/>
            <person name="Leao P.N."/>
        </authorList>
    </citation>
    <scope>NUCLEOTIDE SEQUENCE</scope>
    <source>
        <strain evidence="1">LEGE 11479</strain>
    </source>
</reference>
<comment type="caution">
    <text evidence="1">The sequence shown here is derived from an EMBL/GenBank/DDBJ whole genome shotgun (WGS) entry which is preliminary data.</text>
</comment>
<dbReference type="InterPro" id="IPR013424">
    <property type="entry name" value="Ice-binding_C"/>
</dbReference>
<dbReference type="Proteomes" id="UP000615026">
    <property type="component" value="Unassembled WGS sequence"/>
</dbReference>
<dbReference type="AlphaFoldDB" id="A0A928X355"/>
<dbReference type="EMBL" id="JADEXP010000064">
    <property type="protein sequence ID" value="MBE9066906.1"/>
    <property type="molecule type" value="Genomic_DNA"/>
</dbReference>
<protein>
    <submittedName>
        <fullName evidence="1">PEP-CTERM sorting domain-containing protein</fullName>
    </submittedName>
</protein>
<evidence type="ECO:0000313" key="1">
    <source>
        <dbReference type="EMBL" id="MBE9066906.1"/>
    </source>
</evidence>
<evidence type="ECO:0000313" key="2">
    <source>
        <dbReference type="Proteomes" id="UP000615026"/>
    </source>
</evidence>
<keyword evidence="2" id="KW-1185">Reference proteome</keyword>